<dbReference type="PANTHER" id="PTHR31756:SF3">
    <property type="entry name" value="PYRUVATE, PHOSPHATE DIKINASE REGULATORY PROTEIN 1, CHLOROPLASTIC"/>
    <property type="match status" value="1"/>
</dbReference>
<keyword evidence="4 5" id="KW-0418">Kinase</keyword>
<comment type="catalytic activity">
    <reaction evidence="5">
        <text>N(tele)-phospho-L-histidyl/L-threonyl-[pyruvate, phosphate dikinase] + ADP = N(tele)-phospho-L-histidyl/O-phospho-L-threonyl-[pyruvate, phosphate dikinase] + AMP + H(+)</text>
        <dbReference type="Rhea" id="RHEA:43692"/>
        <dbReference type="Rhea" id="RHEA-COMP:10650"/>
        <dbReference type="Rhea" id="RHEA-COMP:10651"/>
        <dbReference type="ChEBI" id="CHEBI:15378"/>
        <dbReference type="ChEBI" id="CHEBI:30013"/>
        <dbReference type="ChEBI" id="CHEBI:61977"/>
        <dbReference type="ChEBI" id="CHEBI:83586"/>
        <dbReference type="ChEBI" id="CHEBI:456215"/>
        <dbReference type="ChEBI" id="CHEBI:456216"/>
        <dbReference type="EC" id="2.7.11.32"/>
    </reaction>
</comment>
<comment type="function">
    <text evidence="5">Bifunctional serine/threonine kinase and phosphorylase involved in the regulation of the pyruvate, phosphate dikinase (PPDK) by catalyzing its phosphorylation/dephosphorylation.</text>
</comment>
<feature type="binding site" evidence="5">
    <location>
        <begin position="150"/>
        <end position="157"/>
    </location>
    <ligand>
        <name>ADP</name>
        <dbReference type="ChEBI" id="CHEBI:456216"/>
    </ligand>
</feature>
<dbReference type="GO" id="GO:0016776">
    <property type="term" value="F:phosphotransferase activity, phosphate group as acceptor"/>
    <property type="evidence" value="ECO:0007669"/>
    <property type="project" value="UniProtKB-UniRule"/>
</dbReference>
<dbReference type="HAMAP" id="MF_00921">
    <property type="entry name" value="PDRP"/>
    <property type="match status" value="1"/>
</dbReference>
<evidence type="ECO:0000256" key="2">
    <source>
        <dbReference type="ARBA" id="ARBA00022679"/>
    </source>
</evidence>
<dbReference type="NCBIfam" id="NF003742">
    <property type="entry name" value="PRK05339.1"/>
    <property type="match status" value="1"/>
</dbReference>
<sequence>MARGVLNVYIISDSTGETAQTFAKSVVTHFPNVNFNINRKFNIDSENKIDKIVEKIPEKSIIIQTIAEKKLEEYVKEKALEKNIEVIDILGPALSLFEEVTGEKALREKKLTRKLSKDYFSMIEAIEFAVKYDDGKDKRGIKEADIVLLGVSRTSKTPVTMLLATKDFKVYNLPLVPEIRLPEEVFDIDPKRIIGLTINPDKLSKIREDRSKGLGIDSKSDYFDKERINRELEYAKEVFEDLDCKVIDVTLNTIEQTATDVLEYYKKNFS</sequence>
<evidence type="ECO:0000256" key="1">
    <source>
        <dbReference type="ARBA" id="ARBA00022527"/>
    </source>
</evidence>
<evidence type="ECO:0000256" key="4">
    <source>
        <dbReference type="ARBA" id="ARBA00022777"/>
    </source>
</evidence>
<comment type="similarity">
    <text evidence="5">Belongs to the pyruvate, phosphate/water dikinase regulatory protein family. PDRP subfamily.</text>
</comment>
<evidence type="ECO:0000313" key="6">
    <source>
        <dbReference type="EMBL" id="PMC80930.1"/>
    </source>
</evidence>
<dbReference type="Proteomes" id="UP000235658">
    <property type="component" value="Unassembled WGS sequence"/>
</dbReference>
<evidence type="ECO:0000256" key="5">
    <source>
        <dbReference type="HAMAP-Rule" id="MF_00921"/>
    </source>
</evidence>
<dbReference type="AlphaFoldDB" id="A0A2N6UH64"/>
<dbReference type="GO" id="GO:0005524">
    <property type="term" value="F:ATP binding"/>
    <property type="evidence" value="ECO:0007669"/>
    <property type="project" value="InterPro"/>
</dbReference>
<dbReference type="InterPro" id="IPR005177">
    <property type="entry name" value="Kinase-pyrophosphorylase"/>
</dbReference>
<dbReference type="EC" id="2.7.4.27" evidence="5"/>
<keyword evidence="2 5" id="KW-0808">Transferase</keyword>
<dbReference type="GO" id="GO:0043531">
    <property type="term" value="F:ADP binding"/>
    <property type="evidence" value="ECO:0007669"/>
    <property type="project" value="UniProtKB-UniRule"/>
</dbReference>
<evidence type="ECO:0000256" key="3">
    <source>
        <dbReference type="ARBA" id="ARBA00022741"/>
    </source>
</evidence>
<proteinExistence type="inferred from homology"/>
<gene>
    <name evidence="6" type="ORF">CJ192_08135</name>
</gene>
<dbReference type="PANTHER" id="PTHR31756">
    <property type="entry name" value="PYRUVATE, PHOSPHATE DIKINASE REGULATORY PROTEIN 1, CHLOROPLASTIC"/>
    <property type="match status" value="1"/>
</dbReference>
<keyword evidence="1 5" id="KW-0723">Serine/threonine-protein kinase</keyword>
<dbReference type="GeneID" id="84579150"/>
<evidence type="ECO:0000313" key="7">
    <source>
        <dbReference type="Proteomes" id="UP000235658"/>
    </source>
</evidence>
<dbReference type="EMBL" id="PNHP01000006">
    <property type="protein sequence ID" value="PMC80930.1"/>
    <property type="molecule type" value="Genomic_DNA"/>
</dbReference>
<protein>
    <recommendedName>
        <fullName evidence="5">Putative pyruvate, phosphate dikinase regulatory protein</fullName>
        <shortName evidence="5">PPDK regulatory protein</shortName>
        <ecNumber evidence="5">2.7.11.32</ecNumber>
        <ecNumber evidence="5">2.7.4.27</ecNumber>
    </recommendedName>
</protein>
<dbReference type="RefSeq" id="WP_004818691.1">
    <property type="nucleotide sequence ID" value="NZ_PNHP01000006.1"/>
</dbReference>
<dbReference type="Pfam" id="PF03618">
    <property type="entry name" value="Kinase-PPPase"/>
    <property type="match status" value="1"/>
</dbReference>
<comment type="catalytic activity">
    <reaction evidence="5">
        <text>N(tele)-phospho-L-histidyl/O-phospho-L-threonyl-[pyruvate, phosphate dikinase] + phosphate + H(+) = N(tele)-phospho-L-histidyl/L-threonyl-[pyruvate, phosphate dikinase] + diphosphate</text>
        <dbReference type="Rhea" id="RHEA:43696"/>
        <dbReference type="Rhea" id="RHEA-COMP:10650"/>
        <dbReference type="Rhea" id="RHEA-COMP:10651"/>
        <dbReference type="ChEBI" id="CHEBI:15378"/>
        <dbReference type="ChEBI" id="CHEBI:30013"/>
        <dbReference type="ChEBI" id="CHEBI:33019"/>
        <dbReference type="ChEBI" id="CHEBI:43474"/>
        <dbReference type="ChEBI" id="CHEBI:61977"/>
        <dbReference type="ChEBI" id="CHEBI:83586"/>
        <dbReference type="EC" id="2.7.4.27"/>
    </reaction>
</comment>
<comment type="caution">
    <text evidence="6">The sequence shown here is derived from an EMBL/GenBank/DDBJ whole genome shotgun (WGS) entry which is preliminary data.</text>
</comment>
<accession>A0A2N6UH64</accession>
<reference evidence="6 7" key="1">
    <citation type="submission" date="2017-09" db="EMBL/GenBank/DDBJ databases">
        <title>Bacterial strain isolated from the female urinary microbiota.</title>
        <authorList>
            <person name="Thomas-White K."/>
            <person name="Kumar N."/>
            <person name="Forster S."/>
            <person name="Putonti C."/>
            <person name="Lawley T."/>
            <person name="Wolfe A.J."/>
        </authorList>
    </citation>
    <scope>NUCLEOTIDE SEQUENCE [LARGE SCALE GENOMIC DNA]</scope>
    <source>
        <strain evidence="6 7">UMB0204</strain>
    </source>
</reference>
<keyword evidence="3 5" id="KW-0547">Nucleotide-binding</keyword>
<name>A0A2N6UH64_9FIRM</name>
<dbReference type="InterPro" id="IPR026565">
    <property type="entry name" value="PPDK_reg"/>
</dbReference>
<dbReference type="EC" id="2.7.11.32" evidence="5"/>
<organism evidence="6 7">
    <name type="scientific">Anaerococcus hydrogenalis</name>
    <dbReference type="NCBI Taxonomy" id="33029"/>
    <lineage>
        <taxon>Bacteria</taxon>
        <taxon>Bacillati</taxon>
        <taxon>Bacillota</taxon>
        <taxon>Tissierellia</taxon>
        <taxon>Tissierellales</taxon>
        <taxon>Peptoniphilaceae</taxon>
        <taxon>Anaerococcus</taxon>
    </lineage>
</organism>
<dbReference type="GO" id="GO:0004674">
    <property type="term" value="F:protein serine/threonine kinase activity"/>
    <property type="evidence" value="ECO:0007669"/>
    <property type="project" value="UniProtKB-UniRule"/>
</dbReference>